<sequence>MAHTPFCFLIIERDSFIAQDMAEGLAEASPDCLSRRYASIEALLDTAETLPSLPALPVIITKQSLSDIDATGLGALAERHDWPVVVRLDLDPPEAVAARGWLTLPSPFTRPDLMQMVEELLAELPRQALRRA</sequence>
<dbReference type="AlphaFoldDB" id="A0A1G5H6F0"/>
<name>A0A1G5H6F0_9RHOB</name>
<evidence type="ECO:0000313" key="1">
    <source>
        <dbReference type="EMBL" id="SCY59241.1"/>
    </source>
</evidence>
<gene>
    <name evidence="1" type="ORF">SAMN05660710_02008</name>
</gene>
<dbReference type="STRING" id="336292.SAMN05660710_02008"/>
<dbReference type="RefSeq" id="WP_090743382.1">
    <property type="nucleotide sequence ID" value="NZ_FMVT01000006.1"/>
</dbReference>
<protein>
    <recommendedName>
        <fullName evidence="3">Response regulatory domain-containing protein</fullName>
    </recommendedName>
</protein>
<accession>A0A1G5H6F0</accession>
<organism evidence="1 2">
    <name type="scientific">Paracoccus tibetensis</name>
    <dbReference type="NCBI Taxonomy" id="336292"/>
    <lineage>
        <taxon>Bacteria</taxon>
        <taxon>Pseudomonadati</taxon>
        <taxon>Pseudomonadota</taxon>
        <taxon>Alphaproteobacteria</taxon>
        <taxon>Rhodobacterales</taxon>
        <taxon>Paracoccaceae</taxon>
        <taxon>Paracoccus</taxon>
    </lineage>
</organism>
<evidence type="ECO:0000313" key="2">
    <source>
        <dbReference type="Proteomes" id="UP000199502"/>
    </source>
</evidence>
<proteinExistence type="predicted"/>
<keyword evidence="2" id="KW-1185">Reference proteome</keyword>
<dbReference type="OrthoDB" id="7776946at2"/>
<dbReference type="Proteomes" id="UP000199502">
    <property type="component" value="Unassembled WGS sequence"/>
</dbReference>
<reference evidence="1 2" key="1">
    <citation type="submission" date="2016-10" db="EMBL/GenBank/DDBJ databases">
        <authorList>
            <person name="de Groot N.N."/>
        </authorList>
    </citation>
    <scope>NUCLEOTIDE SEQUENCE [LARGE SCALE GENOMIC DNA]</scope>
    <source>
        <strain evidence="1 2">CGMCC 1.8925</strain>
    </source>
</reference>
<dbReference type="EMBL" id="FMVT01000006">
    <property type="protein sequence ID" value="SCY59241.1"/>
    <property type="molecule type" value="Genomic_DNA"/>
</dbReference>
<evidence type="ECO:0008006" key="3">
    <source>
        <dbReference type="Google" id="ProtNLM"/>
    </source>
</evidence>